<protein>
    <submittedName>
        <fullName evidence="4">Uncharacterized protein</fullName>
    </submittedName>
</protein>
<evidence type="ECO:0000256" key="1">
    <source>
        <dbReference type="SAM" id="MobiDB-lite"/>
    </source>
</evidence>
<comment type="caution">
    <text evidence="4">The sequence shown here is derived from an EMBL/GenBank/DDBJ whole genome shotgun (WGS) entry which is preliminary data.</text>
</comment>
<keyword evidence="2" id="KW-0472">Membrane</keyword>
<evidence type="ECO:0000256" key="3">
    <source>
        <dbReference type="SAM" id="SignalP"/>
    </source>
</evidence>
<feature type="transmembrane region" description="Helical" evidence="2">
    <location>
        <begin position="385"/>
        <end position="406"/>
    </location>
</feature>
<accession>A0A9Q1BRX5</accession>
<evidence type="ECO:0000313" key="4">
    <source>
        <dbReference type="EMBL" id="KAJ8031491.1"/>
    </source>
</evidence>
<dbReference type="AlphaFoldDB" id="A0A9Q1BRX5"/>
<gene>
    <name evidence="4" type="ORF">HOLleu_24697</name>
</gene>
<sequence>MDNAKLFIFFSFVLMAVCMDLRSHQLEQRSVLYCSSSICMKCAYSECTVGQDCTMKYGIFPECPPEKWRHLYFRDETPSSETSIAGHQDAGNRARRDVLPKENVSFSNCGVYLCDSMESKRSPKCLFLIPHHQAKITINGITKIYKGSCYQHSVDYLVRVEENDLIEIDCQLGELESNCSSPSEPTDLLKGFRASNVQLPCSIKCKFPMNGKFIYTIDIKVDVGTSHSQHLQGTTEKPLSAAPSTTLGPTSNTCLQKHSGSCYQIPVVHLANVRENDLIAVKCQAIARLTTNCSNSTETEVSFRASPLQSPCKISCIVLLNDSADCVVDIILTVEKSQKDDASNLKTESPPAMKPQPPTKIDSSLDNIPKVDNGNHHPNGALPTFSFVTIGFLMIVVLVLVGILLFKNTGTKRNQDSISTRPKSVCWESQNNDLEGCLKRQNRKARSRCRPAFVLASDKPMLNSPGTTTTTQSSADIVGPRMVAPYAVRSIIWDTESLTHQYHLPNIQETPKDENSHRRMAESAFENSFSKYSNAETVVYAYD</sequence>
<keyword evidence="3" id="KW-0732">Signal</keyword>
<dbReference type="Proteomes" id="UP001152320">
    <property type="component" value="Chromosome 12"/>
</dbReference>
<feature type="signal peptide" evidence="3">
    <location>
        <begin position="1"/>
        <end position="18"/>
    </location>
</feature>
<evidence type="ECO:0000313" key="5">
    <source>
        <dbReference type="Proteomes" id="UP001152320"/>
    </source>
</evidence>
<proteinExistence type="predicted"/>
<evidence type="ECO:0000256" key="2">
    <source>
        <dbReference type="SAM" id="Phobius"/>
    </source>
</evidence>
<keyword evidence="2" id="KW-0812">Transmembrane</keyword>
<dbReference type="EMBL" id="JAIZAY010000012">
    <property type="protein sequence ID" value="KAJ8031491.1"/>
    <property type="molecule type" value="Genomic_DNA"/>
</dbReference>
<feature type="chain" id="PRO_5040286535" evidence="3">
    <location>
        <begin position="19"/>
        <end position="543"/>
    </location>
</feature>
<reference evidence="4" key="1">
    <citation type="submission" date="2021-10" db="EMBL/GenBank/DDBJ databases">
        <title>Tropical sea cucumber genome reveals ecological adaptation and Cuvierian tubules defense mechanism.</title>
        <authorList>
            <person name="Chen T."/>
        </authorList>
    </citation>
    <scope>NUCLEOTIDE SEQUENCE</scope>
    <source>
        <strain evidence="4">Nanhai2018</strain>
        <tissue evidence="4">Muscle</tissue>
    </source>
</reference>
<feature type="region of interest" description="Disordered" evidence="1">
    <location>
        <begin position="340"/>
        <end position="362"/>
    </location>
</feature>
<keyword evidence="5" id="KW-1185">Reference proteome</keyword>
<keyword evidence="2" id="KW-1133">Transmembrane helix</keyword>
<name>A0A9Q1BRX5_HOLLE</name>
<organism evidence="4 5">
    <name type="scientific">Holothuria leucospilota</name>
    <name type="common">Black long sea cucumber</name>
    <name type="synonym">Mertensiothuria leucospilota</name>
    <dbReference type="NCBI Taxonomy" id="206669"/>
    <lineage>
        <taxon>Eukaryota</taxon>
        <taxon>Metazoa</taxon>
        <taxon>Echinodermata</taxon>
        <taxon>Eleutherozoa</taxon>
        <taxon>Echinozoa</taxon>
        <taxon>Holothuroidea</taxon>
        <taxon>Aspidochirotacea</taxon>
        <taxon>Aspidochirotida</taxon>
        <taxon>Holothuriidae</taxon>
        <taxon>Holothuria</taxon>
    </lineage>
</organism>